<reference evidence="1" key="1">
    <citation type="submission" date="2023-04" db="EMBL/GenBank/DDBJ databases">
        <title>Black Yeasts Isolated from many extreme environments.</title>
        <authorList>
            <person name="Coleine C."/>
            <person name="Stajich J.E."/>
            <person name="Selbmann L."/>
        </authorList>
    </citation>
    <scope>NUCLEOTIDE SEQUENCE</scope>
    <source>
        <strain evidence="1">CCFEE 5312</strain>
    </source>
</reference>
<accession>A0AAJ0DL90</accession>
<dbReference type="AlphaFoldDB" id="A0AAJ0DL90"/>
<keyword evidence="2" id="KW-1185">Reference proteome</keyword>
<organism evidence="1 2">
    <name type="scientific">Extremus antarcticus</name>
    <dbReference type="NCBI Taxonomy" id="702011"/>
    <lineage>
        <taxon>Eukaryota</taxon>
        <taxon>Fungi</taxon>
        <taxon>Dikarya</taxon>
        <taxon>Ascomycota</taxon>
        <taxon>Pezizomycotina</taxon>
        <taxon>Dothideomycetes</taxon>
        <taxon>Dothideomycetidae</taxon>
        <taxon>Mycosphaerellales</taxon>
        <taxon>Extremaceae</taxon>
        <taxon>Extremus</taxon>
    </lineage>
</organism>
<dbReference type="EMBL" id="JAWDJX010000021">
    <property type="protein sequence ID" value="KAK3052346.1"/>
    <property type="molecule type" value="Genomic_DNA"/>
</dbReference>
<name>A0AAJ0DL90_9PEZI</name>
<evidence type="ECO:0000313" key="1">
    <source>
        <dbReference type="EMBL" id="KAK3052346.1"/>
    </source>
</evidence>
<evidence type="ECO:0000313" key="2">
    <source>
        <dbReference type="Proteomes" id="UP001271007"/>
    </source>
</evidence>
<sequence length="378" mass="41657">MRDTYYELLSVAQWRYPVKTRYSIFEAVGEGGDGTIKVAIREGDLAETDAAEWVGREPDGVANGSAQLLKLLILHGDPKDLEGTGRLRCSGALYRCLEQKWSLPTQALKALLAQNAGGGITSAGQSGLAFCMNGPAIKRFGLLHDPETGVTHALLESWSDDALAEVLKDLKTISEASCIPSALPLVTLQYIAREQASVVQNIAEKGGRIRTSLDLEPLAMRTPARFEDYTDLALTTLELTKMSQEAAALTLGMQAAKDLVRVVTDMHDQFYDPAQWSMLPADRELWCDLADRLYELTATMDFSRQQLSMHEKMIQALVQTVYSLSASRDNKLNYQATEAARRDSSDMRVIAWVTLGFLPATFVAVSQVQDALAHPWIE</sequence>
<comment type="caution">
    <text evidence="1">The sequence shown here is derived from an EMBL/GenBank/DDBJ whole genome shotgun (WGS) entry which is preliminary data.</text>
</comment>
<gene>
    <name evidence="1" type="ORF">LTR09_006556</name>
</gene>
<dbReference type="Proteomes" id="UP001271007">
    <property type="component" value="Unassembled WGS sequence"/>
</dbReference>
<proteinExistence type="predicted"/>
<protein>
    <submittedName>
        <fullName evidence="1">Uncharacterized protein</fullName>
    </submittedName>
</protein>